<protein>
    <submittedName>
        <fullName evidence="1">Uncharacterized protein</fullName>
    </submittedName>
</protein>
<proteinExistence type="predicted"/>
<organism evidence="1">
    <name type="scientific">Rhizophora mucronata</name>
    <name type="common">Asiatic mangrove</name>
    <dbReference type="NCBI Taxonomy" id="61149"/>
    <lineage>
        <taxon>Eukaryota</taxon>
        <taxon>Viridiplantae</taxon>
        <taxon>Streptophyta</taxon>
        <taxon>Embryophyta</taxon>
        <taxon>Tracheophyta</taxon>
        <taxon>Spermatophyta</taxon>
        <taxon>Magnoliopsida</taxon>
        <taxon>eudicotyledons</taxon>
        <taxon>Gunneridae</taxon>
        <taxon>Pentapetalae</taxon>
        <taxon>rosids</taxon>
        <taxon>fabids</taxon>
        <taxon>Malpighiales</taxon>
        <taxon>Rhizophoraceae</taxon>
        <taxon>Rhizophora</taxon>
    </lineage>
</organism>
<name>A0A2P2Q7Q7_RHIMU</name>
<dbReference type="EMBL" id="GGEC01082528">
    <property type="protein sequence ID" value="MBX63012.1"/>
    <property type="molecule type" value="Transcribed_RNA"/>
</dbReference>
<sequence length="56" mass="6628">MSEAGQQDKKIRRKFFLPHVLNGDKIKESTRTAMTLHISPLPDYFLKEDLWKVKLQ</sequence>
<reference evidence="1" key="1">
    <citation type="submission" date="2018-02" db="EMBL/GenBank/DDBJ databases">
        <title>Rhizophora mucronata_Transcriptome.</title>
        <authorList>
            <person name="Meera S.P."/>
            <person name="Sreeshan A."/>
            <person name="Augustine A."/>
        </authorList>
    </citation>
    <scope>NUCLEOTIDE SEQUENCE</scope>
    <source>
        <tissue evidence="1">Leaf</tissue>
    </source>
</reference>
<accession>A0A2P2Q7Q7</accession>
<dbReference type="AlphaFoldDB" id="A0A2P2Q7Q7"/>
<evidence type="ECO:0000313" key="1">
    <source>
        <dbReference type="EMBL" id="MBX63012.1"/>
    </source>
</evidence>